<dbReference type="EMBL" id="FOZV01000003">
    <property type="protein sequence ID" value="SFS51513.1"/>
    <property type="molecule type" value="Genomic_DNA"/>
</dbReference>
<comment type="subcellular location">
    <subcellularLocation>
        <location evidence="1">Membrane</location>
    </subcellularLocation>
</comment>
<dbReference type="InterPro" id="IPR012338">
    <property type="entry name" value="Beta-lactam/transpept-like"/>
</dbReference>
<keyword evidence="2" id="KW-0472">Membrane</keyword>
<keyword evidence="7" id="KW-1185">Reference proteome</keyword>
<keyword evidence="4" id="KW-0732">Signal</keyword>
<evidence type="ECO:0000313" key="6">
    <source>
        <dbReference type="EMBL" id="SFS51513.1"/>
    </source>
</evidence>
<feature type="domain" description="Beta-lactamase-related" evidence="5">
    <location>
        <begin position="46"/>
        <end position="370"/>
    </location>
</feature>
<evidence type="ECO:0000259" key="5">
    <source>
        <dbReference type="Pfam" id="PF00144"/>
    </source>
</evidence>
<dbReference type="Proteomes" id="UP000198788">
    <property type="component" value="Unassembled WGS sequence"/>
</dbReference>
<dbReference type="InterPro" id="IPR001466">
    <property type="entry name" value="Beta-lactam-related"/>
</dbReference>
<name>A0A1I6QG88_9CAUL</name>
<gene>
    <name evidence="6" type="ORF">SAMN05192570_1798</name>
</gene>
<dbReference type="RefSeq" id="WP_092309174.1">
    <property type="nucleotide sequence ID" value="NZ_FOZV01000003.1"/>
</dbReference>
<dbReference type="PANTHER" id="PTHR46825">
    <property type="entry name" value="D-ALANYL-D-ALANINE-CARBOXYPEPTIDASE/ENDOPEPTIDASE AMPH"/>
    <property type="match status" value="1"/>
</dbReference>
<dbReference type="PROSITE" id="PS51318">
    <property type="entry name" value="TAT"/>
    <property type="match status" value="1"/>
</dbReference>
<feature type="signal peptide" evidence="4">
    <location>
        <begin position="1"/>
        <end position="25"/>
    </location>
</feature>
<dbReference type="AlphaFoldDB" id="A0A1I6QG88"/>
<dbReference type="InterPro" id="IPR006311">
    <property type="entry name" value="TAT_signal"/>
</dbReference>
<dbReference type="InterPro" id="IPR050491">
    <property type="entry name" value="AmpC-like"/>
</dbReference>
<reference evidence="7" key="1">
    <citation type="submission" date="2016-10" db="EMBL/GenBank/DDBJ databases">
        <authorList>
            <person name="Varghese N."/>
            <person name="Submissions S."/>
        </authorList>
    </citation>
    <scope>NUCLEOTIDE SEQUENCE [LARGE SCALE GENOMIC DNA]</scope>
    <source>
        <strain evidence="7">CGMCC 1.10683</strain>
    </source>
</reference>
<dbReference type="SUPFAM" id="SSF56601">
    <property type="entry name" value="beta-lactamase/transpeptidase-like"/>
    <property type="match status" value="1"/>
</dbReference>
<dbReference type="Pfam" id="PF00144">
    <property type="entry name" value="Beta-lactamase"/>
    <property type="match status" value="1"/>
</dbReference>
<protein>
    <submittedName>
        <fullName evidence="6">CubicO group peptidase, beta-lactamase class C family</fullName>
    </submittedName>
</protein>
<proteinExistence type="predicted"/>
<evidence type="ECO:0000256" key="3">
    <source>
        <dbReference type="SAM" id="MobiDB-lite"/>
    </source>
</evidence>
<evidence type="ECO:0000313" key="7">
    <source>
        <dbReference type="Proteomes" id="UP000198788"/>
    </source>
</evidence>
<evidence type="ECO:0000256" key="4">
    <source>
        <dbReference type="SAM" id="SignalP"/>
    </source>
</evidence>
<dbReference type="STRING" id="871741.SAMN05192570_1798"/>
<dbReference type="PANTHER" id="PTHR46825:SF11">
    <property type="entry name" value="PENICILLIN-BINDING PROTEIN 4"/>
    <property type="match status" value="1"/>
</dbReference>
<evidence type="ECO:0000256" key="1">
    <source>
        <dbReference type="ARBA" id="ARBA00004370"/>
    </source>
</evidence>
<dbReference type="Gene3D" id="3.40.710.10">
    <property type="entry name" value="DD-peptidase/beta-lactamase superfamily"/>
    <property type="match status" value="1"/>
</dbReference>
<dbReference type="GO" id="GO:0016020">
    <property type="term" value="C:membrane"/>
    <property type="evidence" value="ECO:0007669"/>
    <property type="project" value="UniProtKB-SubCell"/>
</dbReference>
<accession>A0A1I6QG88</accession>
<dbReference type="OrthoDB" id="5377431at2"/>
<organism evidence="6 7">
    <name type="scientific">Brevundimonas viscosa</name>
    <dbReference type="NCBI Taxonomy" id="871741"/>
    <lineage>
        <taxon>Bacteria</taxon>
        <taxon>Pseudomonadati</taxon>
        <taxon>Pseudomonadota</taxon>
        <taxon>Alphaproteobacteria</taxon>
        <taxon>Caulobacterales</taxon>
        <taxon>Caulobacteraceae</taxon>
        <taxon>Brevundimonas</taxon>
    </lineage>
</organism>
<feature type="chain" id="PRO_5011522103" evidence="4">
    <location>
        <begin position="26"/>
        <end position="378"/>
    </location>
</feature>
<sequence>MNFDRRRLVTGLAALPVVSAAPVLARSAGSAPAELALDAAFTAHAPVGLAGAIVGREGLVWSSARGLRRLDGPEPVTSADRWHLGSNTKAMTAAVFARLVEQGRARWSMPLAEVFPAVVIDPGWANATLDDFMHHRAGLADAAVMGREWLMTARQDPRSLPAQRAAIAAAALGAPPPGAPGQFAYGNANYVLVGAAIERITGGSWEDAMRSELFAPLGLPSAGFGAPEGDDPWGHRGAAAQRTPMPPDHRGADNPAALGPAGTAHMSLADYGRFIAAMMGARPDWLGGESLARLTTPPAALPPPAYACGWGVREEPWGGASGPGPVLGHDGSNTMWYCSVQVAPQRGLAVLAVANEGAAGRPACQDLAQRLVGAAVAA</sequence>
<evidence type="ECO:0000256" key="2">
    <source>
        <dbReference type="ARBA" id="ARBA00023136"/>
    </source>
</evidence>
<feature type="region of interest" description="Disordered" evidence="3">
    <location>
        <begin position="224"/>
        <end position="258"/>
    </location>
</feature>